<feature type="transmembrane region" description="Helical" evidence="1">
    <location>
        <begin position="34"/>
        <end position="55"/>
    </location>
</feature>
<dbReference type="EMBL" id="JABSOD010000004">
    <property type="protein sequence ID" value="NRQ41896.1"/>
    <property type="molecule type" value="Genomic_DNA"/>
</dbReference>
<feature type="transmembrane region" description="Helical" evidence="1">
    <location>
        <begin position="93"/>
        <end position="114"/>
    </location>
</feature>
<proteinExistence type="predicted"/>
<feature type="transmembrane region" description="Helical" evidence="1">
    <location>
        <begin position="6"/>
        <end position="22"/>
    </location>
</feature>
<feature type="transmembrane region" description="Helical" evidence="1">
    <location>
        <begin position="67"/>
        <end position="86"/>
    </location>
</feature>
<gene>
    <name evidence="2" type="ORF">HRH59_04820</name>
</gene>
<evidence type="ECO:0008006" key="4">
    <source>
        <dbReference type="Google" id="ProtNLM"/>
    </source>
</evidence>
<keyword evidence="1" id="KW-0812">Transmembrane</keyword>
<dbReference type="AlphaFoldDB" id="A0A7Y5EI33"/>
<comment type="caution">
    <text evidence="2">The sequence shown here is derived from an EMBL/GenBank/DDBJ whole genome shotgun (WGS) entry which is preliminary data.</text>
</comment>
<feature type="transmembrane region" description="Helical" evidence="1">
    <location>
        <begin position="126"/>
        <end position="145"/>
    </location>
</feature>
<keyword evidence="3" id="KW-1185">Reference proteome</keyword>
<reference evidence="2 3" key="1">
    <citation type="submission" date="2020-06" db="EMBL/GenBank/DDBJ databases">
        <title>Rheinheimera sp. nov., a marine bacterium isolated from coastal.</title>
        <authorList>
            <person name="Yu Q."/>
            <person name="Qi Y."/>
            <person name="Pu J."/>
        </authorList>
    </citation>
    <scope>NUCLEOTIDE SEQUENCE [LARGE SCALE GENOMIC DNA]</scope>
    <source>
        <strain evidence="2 3">YQF-2</strain>
    </source>
</reference>
<evidence type="ECO:0000313" key="3">
    <source>
        <dbReference type="Proteomes" id="UP000523161"/>
    </source>
</evidence>
<dbReference type="Proteomes" id="UP000523161">
    <property type="component" value="Unassembled WGS sequence"/>
</dbReference>
<organism evidence="2 3">
    <name type="scientific">Rheinheimera lutimaris</name>
    <dbReference type="NCBI Taxonomy" id="2740584"/>
    <lineage>
        <taxon>Bacteria</taxon>
        <taxon>Pseudomonadati</taxon>
        <taxon>Pseudomonadota</taxon>
        <taxon>Gammaproteobacteria</taxon>
        <taxon>Chromatiales</taxon>
        <taxon>Chromatiaceae</taxon>
        <taxon>Rheinheimera</taxon>
    </lineage>
</organism>
<name>A0A7Y5EI33_9GAMM</name>
<sequence>MLINTVLLVTRELLPLLLLLVLMLQLQSAQKSRFLLLSVLLSTALVLLLAPWLALLTQLAEGNGLELLFVACYGVSLLALIILLTAKAGPFSPALVVITAQGLICGINLLLYSFTGIGNVDKGDSYWLGTLLALGIGLSIAVLWFHLLDELKRRTPALLLLMLLPACARQTIEALALLQQTGWLPGGQALWDSGVVVSEQSEAGVFLQAWFGYEATPDLIQLTGWLLTLILLSALGYRCYIRRVKNGL</sequence>
<keyword evidence="1" id="KW-0472">Membrane</keyword>
<dbReference type="RefSeq" id="WP_173500144.1">
    <property type="nucleotide sequence ID" value="NZ_JABSOD010000004.1"/>
</dbReference>
<protein>
    <recommendedName>
        <fullName evidence="4">FTR1 family iron permease</fullName>
    </recommendedName>
</protein>
<feature type="transmembrane region" description="Helical" evidence="1">
    <location>
        <begin position="219"/>
        <end position="240"/>
    </location>
</feature>
<keyword evidence="1" id="KW-1133">Transmembrane helix</keyword>
<evidence type="ECO:0000256" key="1">
    <source>
        <dbReference type="SAM" id="Phobius"/>
    </source>
</evidence>
<accession>A0A7Y5EI33</accession>
<evidence type="ECO:0000313" key="2">
    <source>
        <dbReference type="EMBL" id="NRQ41896.1"/>
    </source>
</evidence>